<proteinExistence type="predicted"/>
<sequence>MGWVPDTVVTWLCTNETIYEDIRKYFHPNVGLESAIIWKQHEFAPGEAKLWADLIIDVTLSHTLQNCDILPVIIARFIERRYTLDETIMYTMEGTPIDCAKPPQNGDHPRMSYCKRVKRGNPYKSMPKSYIKNAIRIYLDNLSGSSICGYLQAIFTTLDAEFKDIKVDQKWSPEGGYIDIGFPDPHTRDTAAKLEFIHNNAHLKVDITRYTHHKERWVTFSNLPTDKYSEWVREAIITGAAYYGTVLECREEGNFKARCMRPNTLHILLDAAPIVHRGTQPCCNL</sequence>
<protein>
    <submittedName>
        <fullName evidence="1">Uncharacterized protein</fullName>
    </submittedName>
</protein>
<dbReference type="Proteomes" id="UP001165960">
    <property type="component" value="Unassembled WGS sequence"/>
</dbReference>
<comment type="caution">
    <text evidence="1">The sequence shown here is derived from an EMBL/GenBank/DDBJ whole genome shotgun (WGS) entry which is preliminary data.</text>
</comment>
<dbReference type="EMBL" id="QTSX02006840">
    <property type="protein sequence ID" value="KAJ9052048.1"/>
    <property type="molecule type" value="Genomic_DNA"/>
</dbReference>
<accession>A0ACC2RPR4</accession>
<gene>
    <name evidence="1" type="ORF">DSO57_1038088</name>
</gene>
<organism evidence="1 2">
    <name type="scientific">Entomophthora muscae</name>
    <dbReference type="NCBI Taxonomy" id="34485"/>
    <lineage>
        <taxon>Eukaryota</taxon>
        <taxon>Fungi</taxon>
        <taxon>Fungi incertae sedis</taxon>
        <taxon>Zoopagomycota</taxon>
        <taxon>Entomophthoromycotina</taxon>
        <taxon>Entomophthoromycetes</taxon>
        <taxon>Entomophthorales</taxon>
        <taxon>Entomophthoraceae</taxon>
        <taxon>Entomophthora</taxon>
    </lineage>
</organism>
<name>A0ACC2RPR4_9FUNG</name>
<evidence type="ECO:0000313" key="1">
    <source>
        <dbReference type="EMBL" id="KAJ9052048.1"/>
    </source>
</evidence>
<evidence type="ECO:0000313" key="2">
    <source>
        <dbReference type="Proteomes" id="UP001165960"/>
    </source>
</evidence>
<keyword evidence="2" id="KW-1185">Reference proteome</keyword>
<reference evidence="1" key="1">
    <citation type="submission" date="2022-04" db="EMBL/GenBank/DDBJ databases">
        <title>Genome of the entomopathogenic fungus Entomophthora muscae.</title>
        <authorList>
            <person name="Elya C."/>
            <person name="Lovett B.R."/>
            <person name="Lee E."/>
            <person name="Macias A.M."/>
            <person name="Hajek A.E."/>
            <person name="De Bivort B.L."/>
            <person name="Kasson M.T."/>
            <person name="De Fine Licht H.H."/>
            <person name="Stajich J.E."/>
        </authorList>
    </citation>
    <scope>NUCLEOTIDE SEQUENCE</scope>
    <source>
        <strain evidence="1">Berkeley</strain>
    </source>
</reference>